<dbReference type="InterPro" id="IPR044861">
    <property type="entry name" value="IPNS-like_FE2OG_OXY"/>
</dbReference>
<dbReference type="Gene3D" id="2.60.120.330">
    <property type="entry name" value="B-lactam Antibiotic, Isopenicillin N Synthase, Chain"/>
    <property type="match status" value="2"/>
</dbReference>
<evidence type="ECO:0000256" key="2">
    <source>
        <dbReference type="ARBA" id="ARBA00008056"/>
    </source>
</evidence>
<keyword evidence="6" id="KW-0408">Iron</keyword>
<evidence type="ECO:0000256" key="6">
    <source>
        <dbReference type="ARBA" id="ARBA00023004"/>
    </source>
</evidence>
<dbReference type="GO" id="GO:0051213">
    <property type="term" value="F:dioxygenase activity"/>
    <property type="evidence" value="ECO:0007669"/>
    <property type="project" value="UniProtKB-KW"/>
</dbReference>
<evidence type="ECO:0000256" key="4">
    <source>
        <dbReference type="ARBA" id="ARBA00022964"/>
    </source>
</evidence>
<reference evidence="8 9" key="1">
    <citation type="submission" date="2019-04" db="EMBL/GenBank/DDBJ databases">
        <title>An improved genome assembly and genetic linkage map for asparagus bean, Vigna unguiculata ssp. sesquipedialis.</title>
        <authorList>
            <person name="Xia Q."/>
            <person name="Zhang R."/>
            <person name="Dong Y."/>
        </authorList>
    </citation>
    <scope>NUCLEOTIDE SEQUENCE [LARGE SCALE GENOMIC DNA]</scope>
    <source>
        <tissue evidence="8">Leaf</tissue>
    </source>
</reference>
<protein>
    <submittedName>
        <fullName evidence="8">Isopenicillin N synthase-like</fullName>
    </submittedName>
</protein>
<dbReference type="PRINTS" id="PR00682">
    <property type="entry name" value="IPNSYNTHASE"/>
</dbReference>
<dbReference type="PANTHER" id="PTHR10209:SF230">
    <property type="entry name" value="SCOPOLETIN 8-HYDROXYLASE"/>
    <property type="match status" value="1"/>
</dbReference>
<gene>
    <name evidence="8" type="ORF">DEO72_LG5g2489</name>
</gene>
<keyword evidence="3" id="KW-0479">Metal-binding</keyword>
<accession>A0A4D6M2I6</accession>
<evidence type="ECO:0000313" key="9">
    <source>
        <dbReference type="Proteomes" id="UP000501690"/>
    </source>
</evidence>
<comment type="cofactor">
    <cofactor evidence="1">
        <name>L-ascorbate</name>
        <dbReference type="ChEBI" id="CHEBI:38290"/>
    </cofactor>
</comment>
<dbReference type="PANTHER" id="PTHR10209">
    <property type="entry name" value="OXIDOREDUCTASE, 2OG-FE II OXYGENASE FAMILY PROTEIN"/>
    <property type="match status" value="1"/>
</dbReference>
<evidence type="ECO:0000256" key="1">
    <source>
        <dbReference type="ARBA" id="ARBA00001961"/>
    </source>
</evidence>
<dbReference type="Pfam" id="PF14226">
    <property type="entry name" value="DIOX_N"/>
    <property type="match status" value="2"/>
</dbReference>
<organism evidence="8 9">
    <name type="scientific">Vigna unguiculata</name>
    <name type="common">Cowpea</name>
    <dbReference type="NCBI Taxonomy" id="3917"/>
    <lineage>
        <taxon>Eukaryota</taxon>
        <taxon>Viridiplantae</taxon>
        <taxon>Streptophyta</taxon>
        <taxon>Embryophyta</taxon>
        <taxon>Tracheophyta</taxon>
        <taxon>Spermatophyta</taxon>
        <taxon>Magnoliopsida</taxon>
        <taxon>eudicotyledons</taxon>
        <taxon>Gunneridae</taxon>
        <taxon>Pentapetalae</taxon>
        <taxon>rosids</taxon>
        <taxon>fabids</taxon>
        <taxon>Fabales</taxon>
        <taxon>Fabaceae</taxon>
        <taxon>Papilionoideae</taxon>
        <taxon>50 kb inversion clade</taxon>
        <taxon>NPAAA clade</taxon>
        <taxon>indigoferoid/millettioid clade</taxon>
        <taxon>Phaseoleae</taxon>
        <taxon>Vigna</taxon>
    </lineage>
</organism>
<dbReference type="Pfam" id="PF03171">
    <property type="entry name" value="2OG-FeII_Oxy"/>
    <property type="match status" value="2"/>
</dbReference>
<evidence type="ECO:0000256" key="3">
    <source>
        <dbReference type="ARBA" id="ARBA00022723"/>
    </source>
</evidence>
<sequence>MAPSLKSSKSLYDFVVRDGNGVKGLVDSGMSEVPERYIQPPRERINKEDSRACDSPPIDLSKLNGAEHEKVVDEIGRAAETLGFFQVVNHGVPLELLESLKDAAHTFFSLPPEQKAVYCSGVSPCPRVKYGTSFVPEKEKALEWKDYISMTFSSDEEALQCWPNQCKEVALEYLKLSTKIVRDIVEVLIGKLGVTLKDSEMEGLLGTKMVNMNYYPACPNPELTVGVGRHSDMGAITVLLQDGIGGLYVKVDQQNDAHKGQWLEIPPVPGALVINIGDTLQILSNGRYKSAEHRVRTTSSQSRVSVPVFTMPIATERIGPLPEVVEKDGLARYREVLLQDYMNNFFGNAHAGKSSLDFARINYLKSSKSLYDFVVRDGNGVKGLVDSGMSEVPERYIQPPRERINKEDSRACDSPPIDLSKLNGAEHEKVVDEIGRAAETLGFFQVVNHGVPLELLESLKDAAHTFFSLPPEQKAVYCSGVSPCPRVKYGTSFVPEKEKALEWKDYISMTFSSDEEALQCWPNQCKEVALEYLKLSTKIVRDIVEVLIGKLGVTLKDSEMEGLLGTKMVNMNYYPACPNPELTVGVGRHSDMGAITVLLQDGIGGLYVKVDQQNDAHKGQWLEIPPVPGALVINIGDTLQILSNGRYKSAEHRVRTTSSQSRVSVPVFTMPIATERIGPLPEVVEKDGLARYREVLLQDYMNNFFGNAHAGKSSLDFARIN</sequence>
<keyword evidence="4" id="KW-0223">Dioxygenase</keyword>
<feature type="domain" description="Fe2OG dioxygenase" evidence="7">
    <location>
        <begin position="206"/>
        <end position="312"/>
    </location>
</feature>
<keyword evidence="9" id="KW-1185">Reference proteome</keyword>
<dbReference type="InterPro" id="IPR005123">
    <property type="entry name" value="Oxoglu/Fe-dep_dioxygenase_dom"/>
</dbReference>
<dbReference type="AlphaFoldDB" id="A0A4D6M2I6"/>
<name>A0A4D6M2I6_VIGUN</name>
<keyword evidence="5" id="KW-0560">Oxidoreductase</keyword>
<dbReference type="Proteomes" id="UP000501690">
    <property type="component" value="Linkage Group LG5"/>
</dbReference>
<dbReference type="EMBL" id="CP039349">
    <property type="protein sequence ID" value="QCD94406.1"/>
    <property type="molecule type" value="Genomic_DNA"/>
</dbReference>
<dbReference type="PROSITE" id="PS51471">
    <property type="entry name" value="FE2OG_OXY"/>
    <property type="match status" value="2"/>
</dbReference>
<comment type="similarity">
    <text evidence="2">Belongs to the iron/ascorbate-dependent oxidoreductase family.</text>
</comment>
<dbReference type="FunFam" id="2.60.120.330:FF:000023">
    <property type="entry name" value="Feruloyl CoA ortho-hydroxylase 1"/>
    <property type="match status" value="2"/>
</dbReference>
<evidence type="ECO:0000256" key="5">
    <source>
        <dbReference type="ARBA" id="ARBA00023002"/>
    </source>
</evidence>
<evidence type="ECO:0000313" key="8">
    <source>
        <dbReference type="EMBL" id="QCD94406.1"/>
    </source>
</evidence>
<dbReference type="InterPro" id="IPR026992">
    <property type="entry name" value="DIOX_N"/>
</dbReference>
<dbReference type="GO" id="GO:0046872">
    <property type="term" value="F:metal ion binding"/>
    <property type="evidence" value="ECO:0007669"/>
    <property type="project" value="UniProtKB-KW"/>
</dbReference>
<feature type="domain" description="Fe2OG dioxygenase" evidence="7">
    <location>
        <begin position="565"/>
        <end position="671"/>
    </location>
</feature>
<evidence type="ECO:0000259" key="7">
    <source>
        <dbReference type="PROSITE" id="PS51471"/>
    </source>
</evidence>
<proteinExistence type="inferred from homology"/>
<dbReference type="SUPFAM" id="SSF51197">
    <property type="entry name" value="Clavaminate synthase-like"/>
    <property type="match status" value="2"/>
</dbReference>
<dbReference type="GO" id="GO:0009805">
    <property type="term" value="P:coumarin biosynthetic process"/>
    <property type="evidence" value="ECO:0007669"/>
    <property type="project" value="UniProtKB-ARBA"/>
</dbReference>
<dbReference type="InterPro" id="IPR027443">
    <property type="entry name" value="IPNS-like_sf"/>
</dbReference>